<gene>
    <name evidence="1" type="ORF">GGX14DRAFT_553679</name>
</gene>
<reference evidence="1" key="1">
    <citation type="submission" date="2023-03" db="EMBL/GenBank/DDBJ databases">
        <title>Massive genome expansion in bonnet fungi (Mycena s.s.) driven by repeated elements and novel gene families across ecological guilds.</title>
        <authorList>
            <consortium name="Lawrence Berkeley National Laboratory"/>
            <person name="Harder C.B."/>
            <person name="Miyauchi S."/>
            <person name="Viragh M."/>
            <person name="Kuo A."/>
            <person name="Thoen E."/>
            <person name="Andreopoulos B."/>
            <person name="Lu D."/>
            <person name="Skrede I."/>
            <person name="Drula E."/>
            <person name="Henrissat B."/>
            <person name="Morin E."/>
            <person name="Kohler A."/>
            <person name="Barry K."/>
            <person name="LaButti K."/>
            <person name="Morin E."/>
            <person name="Salamov A."/>
            <person name="Lipzen A."/>
            <person name="Mereny Z."/>
            <person name="Hegedus B."/>
            <person name="Baldrian P."/>
            <person name="Stursova M."/>
            <person name="Weitz H."/>
            <person name="Taylor A."/>
            <person name="Grigoriev I.V."/>
            <person name="Nagy L.G."/>
            <person name="Martin F."/>
            <person name="Kauserud H."/>
        </authorList>
    </citation>
    <scope>NUCLEOTIDE SEQUENCE</scope>
    <source>
        <strain evidence="1">9144</strain>
    </source>
</reference>
<sequence>MTTGSYKKLRSWKKWSNCAKPHPRPALHLLYMSAYAAEAVGLLTPTSASSAPDPRIPVMFHRLHRFHHAIITLQDFSL</sequence>
<accession>A0AAD6YV85</accession>
<keyword evidence="2" id="KW-1185">Reference proteome</keyword>
<evidence type="ECO:0000313" key="2">
    <source>
        <dbReference type="Proteomes" id="UP001219525"/>
    </source>
</evidence>
<organism evidence="1 2">
    <name type="scientific">Mycena pura</name>
    <dbReference type="NCBI Taxonomy" id="153505"/>
    <lineage>
        <taxon>Eukaryota</taxon>
        <taxon>Fungi</taxon>
        <taxon>Dikarya</taxon>
        <taxon>Basidiomycota</taxon>
        <taxon>Agaricomycotina</taxon>
        <taxon>Agaricomycetes</taxon>
        <taxon>Agaricomycetidae</taxon>
        <taxon>Agaricales</taxon>
        <taxon>Marasmiineae</taxon>
        <taxon>Mycenaceae</taxon>
        <taxon>Mycena</taxon>
    </lineage>
</organism>
<name>A0AAD6YV85_9AGAR</name>
<proteinExistence type="predicted"/>
<dbReference type="Proteomes" id="UP001219525">
    <property type="component" value="Unassembled WGS sequence"/>
</dbReference>
<protein>
    <submittedName>
        <fullName evidence="1">Uncharacterized protein</fullName>
    </submittedName>
</protein>
<evidence type="ECO:0000313" key="1">
    <source>
        <dbReference type="EMBL" id="KAJ7230198.1"/>
    </source>
</evidence>
<dbReference type="EMBL" id="JARJCW010000001">
    <property type="protein sequence ID" value="KAJ7230198.1"/>
    <property type="molecule type" value="Genomic_DNA"/>
</dbReference>
<comment type="caution">
    <text evidence="1">The sequence shown here is derived from an EMBL/GenBank/DDBJ whole genome shotgun (WGS) entry which is preliminary data.</text>
</comment>
<dbReference type="AlphaFoldDB" id="A0AAD6YV85"/>